<feature type="domain" description="Aldehyde dehydrogenase" evidence="6">
    <location>
        <begin position="33"/>
        <end position="494"/>
    </location>
</feature>
<evidence type="ECO:0000256" key="3">
    <source>
        <dbReference type="ARBA" id="ARBA00023097"/>
    </source>
</evidence>
<gene>
    <name evidence="7" type="ordered locus">Meso_0566</name>
</gene>
<evidence type="ECO:0000259" key="6">
    <source>
        <dbReference type="Pfam" id="PF00171"/>
    </source>
</evidence>
<dbReference type="PROSITE" id="PS00687">
    <property type="entry name" value="ALDEHYDE_DEHYDR_GLU"/>
    <property type="match status" value="1"/>
</dbReference>
<dbReference type="InterPro" id="IPR016163">
    <property type="entry name" value="Ald_DH_C"/>
</dbReference>
<dbReference type="KEGG" id="mes:Meso_0566"/>
<dbReference type="InterPro" id="IPR016160">
    <property type="entry name" value="Ald_DH_CS_CYS"/>
</dbReference>
<dbReference type="FunFam" id="3.40.309.10:FF:000012">
    <property type="entry name" value="Betaine aldehyde dehydrogenase"/>
    <property type="match status" value="1"/>
</dbReference>
<accession>Q11KV7</accession>
<keyword evidence="2 5" id="KW-0560">Oxidoreductase</keyword>
<feature type="active site" evidence="4">
    <location>
        <position position="270"/>
    </location>
</feature>
<dbReference type="PANTHER" id="PTHR11699">
    <property type="entry name" value="ALDEHYDE DEHYDROGENASE-RELATED"/>
    <property type="match status" value="1"/>
</dbReference>
<dbReference type="AlphaFoldDB" id="Q11KV7"/>
<keyword evidence="3" id="KW-0558">Oxidation</keyword>
<dbReference type="STRING" id="266779.Meso_0566"/>
<name>Q11KV7_CHESB</name>
<evidence type="ECO:0000256" key="2">
    <source>
        <dbReference type="ARBA" id="ARBA00023002"/>
    </source>
</evidence>
<dbReference type="Gene3D" id="3.40.605.10">
    <property type="entry name" value="Aldehyde Dehydrogenase, Chain A, domain 1"/>
    <property type="match status" value="1"/>
</dbReference>
<dbReference type="GO" id="GO:0004030">
    <property type="term" value="F:aldehyde dehydrogenase [NAD(P)+] activity"/>
    <property type="evidence" value="ECO:0007669"/>
    <property type="project" value="UniProtKB-ARBA"/>
</dbReference>
<dbReference type="InterPro" id="IPR016162">
    <property type="entry name" value="Ald_DH_N"/>
</dbReference>
<evidence type="ECO:0000256" key="5">
    <source>
        <dbReference type="RuleBase" id="RU003345"/>
    </source>
</evidence>
<organism evidence="7">
    <name type="scientific">Chelativorans sp. (strain BNC1)</name>
    <dbReference type="NCBI Taxonomy" id="266779"/>
    <lineage>
        <taxon>Bacteria</taxon>
        <taxon>Pseudomonadati</taxon>
        <taxon>Pseudomonadota</taxon>
        <taxon>Alphaproteobacteria</taxon>
        <taxon>Hyphomicrobiales</taxon>
        <taxon>Phyllobacteriaceae</taxon>
        <taxon>Chelativorans</taxon>
    </lineage>
</organism>
<evidence type="ECO:0000313" key="7">
    <source>
        <dbReference type="EMBL" id="ABG61968.1"/>
    </source>
</evidence>
<dbReference type="eggNOG" id="COG1012">
    <property type="taxonomic scope" value="Bacteria"/>
</dbReference>
<evidence type="ECO:0000256" key="4">
    <source>
        <dbReference type="PROSITE-ProRule" id="PRU10007"/>
    </source>
</evidence>
<proteinExistence type="inferred from homology"/>
<dbReference type="SUPFAM" id="SSF53720">
    <property type="entry name" value="ALDH-like"/>
    <property type="match status" value="1"/>
</dbReference>
<dbReference type="PROSITE" id="PS00070">
    <property type="entry name" value="ALDEHYDE_DEHYDR_CYS"/>
    <property type="match status" value="1"/>
</dbReference>
<dbReference type="HOGENOM" id="CLU_005391_0_2_5"/>
<dbReference type="InterPro" id="IPR016161">
    <property type="entry name" value="Ald_DH/histidinol_DH"/>
</dbReference>
<dbReference type="CDD" id="cd07112">
    <property type="entry name" value="ALDH_GABALDH-PuuC"/>
    <property type="match status" value="1"/>
</dbReference>
<dbReference type="InterPro" id="IPR029510">
    <property type="entry name" value="Ald_DH_CS_GLU"/>
</dbReference>
<dbReference type="Gene3D" id="3.40.309.10">
    <property type="entry name" value="Aldehyde Dehydrogenase, Chain A, domain 2"/>
    <property type="match status" value="1"/>
</dbReference>
<dbReference type="EMBL" id="CP000390">
    <property type="protein sequence ID" value="ABG61968.1"/>
    <property type="molecule type" value="Genomic_DNA"/>
</dbReference>
<reference evidence="7" key="1">
    <citation type="submission" date="2006-06" db="EMBL/GenBank/DDBJ databases">
        <title>Complete sequence of chromosome of Chelativorans sp. BNC1.</title>
        <authorList>
            <consortium name="US DOE Joint Genome Institute"/>
            <person name="Copeland A."/>
            <person name="Lucas S."/>
            <person name="Lapidus A."/>
            <person name="Barry K."/>
            <person name="Detter J.C."/>
            <person name="Glavina del Rio T."/>
            <person name="Hammon N."/>
            <person name="Israni S."/>
            <person name="Dalin E."/>
            <person name="Tice H."/>
            <person name="Pitluck S."/>
            <person name="Chertkov O."/>
            <person name="Brettin T."/>
            <person name="Bruce D."/>
            <person name="Han C."/>
            <person name="Tapia R."/>
            <person name="Gilna P."/>
            <person name="Schmutz J."/>
            <person name="Larimer F."/>
            <person name="Land M."/>
            <person name="Hauser L."/>
            <person name="Kyrpides N."/>
            <person name="Mikhailova N."/>
            <person name="Richardson P."/>
        </authorList>
    </citation>
    <scope>NUCLEOTIDE SEQUENCE</scope>
    <source>
        <strain evidence="7">BNC1</strain>
    </source>
</reference>
<dbReference type="Pfam" id="PF00171">
    <property type="entry name" value="Aldedh"/>
    <property type="match status" value="1"/>
</dbReference>
<sequence length="504" mass="53592">MADITDTNRDEWKAAAQKASIEGRAFIGGRYIDAADGDSFDCINPATGRVLGKIASCKSTDIDLAVRSARRAFDGGAWSCCDPSERRKVLIRLADLIEAARDELALLETLDTGKLIRDSVTLDIPSSAAVFRFYGEACDKLLHEVVPVGPYAFASITKEPVGVVGAVIPWNFPLKMAAWKCAPALAVGNSVVLKPAEQSPLTALKLAQLAVEAGVPEGVFNVVPGFGPEAGAAIGLHSGIDCVGFTGSTEIGKRFLAYAGQSNMKRVWLECGGKSACIVFPDAKNLEAAAKAAALGIFFNQGEVCSATSRLFVHRDLLDDFTTLLVEASNSFKPGDPLEVSSGMGSMISEEQTTRVMSYIEKGKEEADLIAGGSRVLQETGGYFIEPTIFRNVDPRSVIACEEIFGPVLSIIPFGSESEAVELANASIYGLGASVWTGDLDRAFRLSRRLHAGSISINAVDHVDLRTPFGGVKQSGNGRDLSLHALDKYCDLKTTWMAVQGSAA</sequence>
<dbReference type="InterPro" id="IPR015590">
    <property type="entry name" value="Aldehyde_DH_dom"/>
</dbReference>
<evidence type="ECO:0000256" key="1">
    <source>
        <dbReference type="ARBA" id="ARBA00009986"/>
    </source>
</evidence>
<dbReference type="EC" id="1.2.99.3" evidence="7"/>
<comment type="similarity">
    <text evidence="1 5">Belongs to the aldehyde dehydrogenase family.</text>
</comment>
<dbReference type="FunFam" id="3.40.605.10:FF:000001">
    <property type="entry name" value="Aldehyde dehydrogenase 1"/>
    <property type="match status" value="1"/>
</dbReference>
<protein>
    <submittedName>
        <fullName evidence="7">Aldehyde dehydrogenase (Acceptor)</fullName>
        <ecNumber evidence="7">1.2.99.3</ecNumber>
    </submittedName>
</protein>